<evidence type="ECO:0000256" key="1">
    <source>
        <dbReference type="SAM" id="SignalP"/>
    </source>
</evidence>
<evidence type="ECO:0000313" key="3">
    <source>
        <dbReference type="Proteomes" id="UP000199585"/>
    </source>
</evidence>
<feature type="chain" id="PRO_5011668847" description="NADH dehydrogenase subunit E" evidence="1">
    <location>
        <begin position="22"/>
        <end position="131"/>
    </location>
</feature>
<accession>A0A1H8BJE0</accession>
<dbReference type="Proteomes" id="UP000199585">
    <property type="component" value="Unassembled WGS sequence"/>
</dbReference>
<evidence type="ECO:0000313" key="2">
    <source>
        <dbReference type="EMBL" id="SEM83020.1"/>
    </source>
</evidence>
<dbReference type="OrthoDB" id="7658992at2"/>
<name>A0A1H8BJE0_9RHOB</name>
<dbReference type="EMBL" id="FOCI01000005">
    <property type="protein sequence ID" value="SEM83020.1"/>
    <property type="molecule type" value="Genomic_DNA"/>
</dbReference>
<dbReference type="STRING" id="245187.SAMN04488003_10571"/>
<keyword evidence="3" id="KW-1185">Reference proteome</keyword>
<dbReference type="InterPro" id="IPR020349">
    <property type="entry name" value="Uncharacterised_14.7kDa"/>
</dbReference>
<gene>
    <name evidence="2" type="ORF">SAMN04488003_10571</name>
</gene>
<proteinExistence type="predicted"/>
<evidence type="ECO:0008006" key="4">
    <source>
        <dbReference type="Google" id="ProtNLM"/>
    </source>
</evidence>
<organism evidence="2 3">
    <name type="scientific">Loktanella fryxellensis</name>
    <dbReference type="NCBI Taxonomy" id="245187"/>
    <lineage>
        <taxon>Bacteria</taxon>
        <taxon>Pseudomonadati</taxon>
        <taxon>Pseudomonadota</taxon>
        <taxon>Alphaproteobacteria</taxon>
        <taxon>Rhodobacterales</taxon>
        <taxon>Roseobacteraceae</taxon>
        <taxon>Loktanella</taxon>
    </lineage>
</organism>
<reference evidence="2 3" key="1">
    <citation type="submission" date="2016-10" db="EMBL/GenBank/DDBJ databases">
        <authorList>
            <person name="de Groot N.N."/>
        </authorList>
    </citation>
    <scope>NUCLEOTIDE SEQUENCE [LARGE SCALE GENOMIC DNA]</scope>
    <source>
        <strain evidence="2 3">DSM 16213</strain>
    </source>
</reference>
<sequence>MPRPLILGAILAAVAAPVAQAQSLADESEIRNGLLVVGMAYELSEKCGPVDARTVRGISTLLNLKSRARALGYSNAEIDAYIDDEAEKDRLEVIARSQLEQLGAVPGQEDTYCAVARDQIARGTGVGRLLR</sequence>
<keyword evidence="1" id="KW-0732">Signal</keyword>
<protein>
    <recommendedName>
        <fullName evidence="4">NADH dehydrogenase subunit E</fullName>
    </recommendedName>
</protein>
<dbReference type="RefSeq" id="WP_089899973.1">
    <property type="nucleotide sequence ID" value="NZ_FOCI01000005.1"/>
</dbReference>
<feature type="signal peptide" evidence="1">
    <location>
        <begin position="1"/>
        <end position="21"/>
    </location>
</feature>
<dbReference type="AlphaFoldDB" id="A0A1H8BJE0"/>
<dbReference type="Pfam" id="PF17267">
    <property type="entry name" value="DUF5333"/>
    <property type="match status" value="1"/>
</dbReference>